<evidence type="ECO:0000256" key="1">
    <source>
        <dbReference type="SAM" id="MobiDB-lite"/>
    </source>
</evidence>
<sequence length="39" mass="4427">MERTRAVMRRGMAAHERAPARAIERSVSDTRSSCPNRRG</sequence>
<evidence type="ECO:0000313" key="2">
    <source>
        <dbReference type="EMBL" id="EEE04153.1"/>
    </source>
</evidence>
<accession>B9BYT2</accession>
<feature type="region of interest" description="Disordered" evidence="1">
    <location>
        <begin position="1"/>
        <end position="39"/>
    </location>
</feature>
<protein>
    <submittedName>
        <fullName evidence="2">Uncharacterized protein</fullName>
    </submittedName>
</protein>
<organism evidence="2 3">
    <name type="scientific">Burkholderia multivorans CGD2</name>
    <dbReference type="NCBI Taxonomy" id="513052"/>
    <lineage>
        <taxon>Bacteria</taxon>
        <taxon>Pseudomonadati</taxon>
        <taxon>Pseudomonadota</taxon>
        <taxon>Betaproteobacteria</taxon>
        <taxon>Burkholderiales</taxon>
        <taxon>Burkholderiaceae</taxon>
        <taxon>Burkholderia</taxon>
        <taxon>Burkholderia cepacia complex</taxon>
    </lineage>
</organism>
<reference evidence="2 3" key="1">
    <citation type="journal article" date="2012" name="J. Bacteriol.">
        <title>Draft Genome Sequence Determination for Cystic Fibrosis and Chronic Granulomatous Disease Burkholderia multivorans Isolates.</title>
        <authorList>
            <person name="Varga J.J."/>
            <person name="Losada L."/>
            <person name="Zelazny A.M."/>
            <person name="Brinkac L."/>
            <person name="Harkins D."/>
            <person name="Radune D."/>
            <person name="Hostetler J."/>
            <person name="Sampaio E.P."/>
            <person name="Ronning C.M."/>
            <person name="Nierman W.C."/>
            <person name="Greenberg D.E."/>
            <person name="Holland S.M."/>
            <person name="Goldberg J.B."/>
        </authorList>
    </citation>
    <scope>NUCLEOTIDE SEQUENCE [LARGE SCALE GENOMIC DNA]</scope>
    <source>
        <strain evidence="2 3">CGD2</strain>
    </source>
</reference>
<name>B9BYT2_9BURK</name>
<dbReference type="EMBL" id="ACFC01000018">
    <property type="protein sequence ID" value="EEE04153.1"/>
    <property type="molecule type" value="Genomic_DNA"/>
</dbReference>
<feature type="compositionally biased region" description="Basic and acidic residues" evidence="1">
    <location>
        <begin position="13"/>
        <end position="28"/>
    </location>
</feature>
<proteinExistence type="predicted"/>
<comment type="caution">
    <text evidence="2">The sequence shown here is derived from an EMBL/GenBank/DDBJ whole genome shotgun (WGS) entry which is preliminary data.</text>
</comment>
<dbReference type="Proteomes" id="UP000004535">
    <property type="component" value="Unassembled WGS sequence"/>
</dbReference>
<dbReference type="AlphaFoldDB" id="B9BYT2"/>
<evidence type="ECO:0000313" key="3">
    <source>
        <dbReference type="Proteomes" id="UP000004535"/>
    </source>
</evidence>
<feature type="compositionally biased region" description="Polar residues" evidence="1">
    <location>
        <begin position="29"/>
        <end position="39"/>
    </location>
</feature>
<gene>
    <name evidence="2" type="ORF">BURMUCGD2_3638</name>
</gene>